<evidence type="ECO:0000256" key="1">
    <source>
        <dbReference type="SAM" id="MobiDB-lite"/>
    </source>
</evidence>
<name>A0A834ZJX1_TETSI</name>
<dbReference type="EMBL" id="JABCRI010000005">
    <property type="protein sequence ID" value="KAF8406568.1"/>
    <property type="molecule type" value="Genomic_DNA"/>
</dbReference>
<proteinExistence type="predicted"/>
<organism evidence="2 3">
    <name type="scientific">Tetracentron sinense</name>
    <name type="common">Spur-leaf</name>
    <dbReference type="NCBI Taxonomy" id="13715"/>
    <lineage>
        <taxon>Eukaryota</taxon>
        <taxon>Viridiplantae</taxon>
        <taxon>Streptophyta</taxon>
        <taxon>Embryophyta</taxon>
        <taxon>Tracheophyta</taxon>
        <taxon>Spermatophyta</taxon>
        <taxon>Magnoliopsida</taxon>
        <taxon>Trochodendrales</taxon>
        <taxon>Trochodendraceae</taxon>
        <taxon>Tetracentron</taxon>
    </lineage>
</organism>
<feature type="region of interest" description="Disordered" evidence="1">
    <location>
        <begin position="147"/>
        <end position="232"/>
    </location>
</feature>
<accession>A0A834ZJX1</accession>
<dbReference type="Proteomes" id="UP000655225">
    <property type="component" value="Unassembled WGS sequence"/>
</dbReference>
<sequence>MKELERHSRSLLCHVCQSPTPWKASGAKLGPTVSFCEKCVNSSNGRQERGGGDEESEGRNGEDDDDELDEEDYVDEDDDGDAYGENQDVPLSSTPPPPVESSSSSEESSSRFSADEEDQLYLVVEIGQTQSSLCQKTGNGWEKLSEHKDEAKYEEESQEWEGQTRILPSIRSRTSSKQDSKSKSSDRQRGSNVERSDDSNDVATEHLDPQQTRGSVLFSDFNMSLPNMKSMT</sequence>
<comment type="caution">
    <text evidence="2">The sequence shown here is derived from an EMBL/GenBank/DDBJ whole genome shotgun (WGS) entry which is preliminary data.</text>
</comment>
<feature type="compositionally biased region" description="Polar residues" evidence="1">
    <location>
        <begin position="221"/>
        <end position="232"/>
    </location>
</feature>
<gene>
    <name evidence="2" type="ORF">HHK36_008656</name>
</gene>
<dbReference type="AlphaFoldDB" id="A0A834ZJX1"/>
<dbReference type="PANTHER" id="PTHR31717:SF60">
    <property type="entry name" value="B-BOX TYPE ZINC FINGER FAMILY PROTEIN"/>
    <property type="match status" value="1"/>
</dbReference>
<evidence type="ECO:0000313" key="2">
    <source>
        <dbReference type="EMBL" id="KAF8406568.1"/>
    </source>
</evidence>
<evidence type="ECO:0000313" key="3">
    <source>
        <dbReference type="Proteomes" id="UP000655225"/>
    </source>
</evidence>
<dbReference type="OrthoDB" id="153872at2759"/>
<feature type="compositionally biased region" description="Basic and acidic residues" evidence="1">
    <location>
        <begin position="46"/>
        <end position="61"/>
    </location>
</feature>
<feature type="compositionally biased region" description="Low complexity" evidence="1">
    <location>
        <begin position="100"/>
        <end position="112"/>
    </location>
</feature>
<dbReference type="PANTHER" id="PTHR31717">
    <property type="entry name" value="ZINC FINGER PROTEIN CONSTANS-LIKE 10"/>
    <property type="match status" value="1"/>
</dbReference>
<reference evidence="2 3" key="1">
    <citation type="submission" date="2020-04" db="EMBL/GenBank/DDBJ databases">
        <title>Plant Genome Project.</title>
        <authorList>
            <person name="Zhang R.-G."/>
        </authorList>
    </citation>
    <scope>NUCLEOTIDE SEQUENCE [LARGE SCALE GENOMIC DNA]</scope>
    <source>
        <strain evidence="2">YNK0</strain>
        <tissue evidence="2">Leaf</tissue>
    </source>
</reference>
<feature type="region of interest" description="Disordered" evidence="1">
    <location>
        <begin position="42"/>
        <end position="116"/>
    </location>
</feature>
<feature type="compositionally biased region" description="Acidic residues" evidence="1">
    <location>
        <begin position="62"/>
        <end position="82"/>
    </location>
</feature>
<protein>
    <submittedName>
        <fullName evidence="2">Uncharacterized protein</fullName>
    </submittedName>
</protein>
<feature type="compositionally biased region" description="Basic and acidic residues" evidence="1">
    <location>
        <begin position="176"/>
        <end position="208"/>
    </location>
</feature>
<keyword evidence="3" id="KW-1185">Reference proteome</keyword>